<dbReference type="EMBL" id="CM045761">
    <property type="protein sequence ID" value="KAI8014587.1"/>
    <property type="molecule type" value="Genomic_DNA"/>
</dbReference>
<accession>A0ACC0HNW1</accession>
<organism evidence="1 2">
    <name type="scientific">Camellia lanceoleosa</name>
    <dbReference type="NCBI Taxonomy" id="1840588"/>
    <lineage>
        <taxon>Eukaryota</taxon>
        <taxon>Viridiplantae</taxon>
        <taxon>Streptophyta</taxon>
        <taxon>Embryophyta</taxon>
        <taxon>Tracheophyta</taxon>
        <taxon>Spermatophyta</taxon>
        <taxon>Magnoliopsida</taxon>
        <taxon>eudicotyledons</taxon>
        <taxon>Gunneridae</taxon>
        <taxon>Pentapetalae</taxon>
        <taxon>asterids</taxon>
        <taxon>Ericales</taxon>
        <taxon>Theaceae</taxon>
        <taxon>Camellia</taxon>
    </lineage>
</organism>
<reference evidence="1 2" key="1">
    <citation type="journal article" date="2022" name="Plant J.">
        <title>Chromosome-level genome of Camellia lanceoleosa provides a valuable resource for understanding genome evolution and self-incompatibility.</title>
        <authorList>
            <person name="Gong W."/>
            <person name="Xiao S."/>
            <person name="Wang L."/>
            <person name="Liao Z."/>
            <person name="Chang Y."/>
            <person name="Mo W."/>
            <person name="Hu G."/>
            <person name="Li W."/>
            <person name="Zhao G."/>
            <person name="Zhu H."/>
            <person name="Hu X."/>
            <person name="Ji K."/>
            <person name="Xiang X."/>
            <person name="Song Q."/>
            <person name="Yuan D."/>
            <person name="Jin S."/>
            <person name="Zhang L."/>
        </authorList>
    </citation>
    <scope>NUCLEOTIDE SEQUENCE [LARGE SCALE GENOMIC DNA]</scope>
    <source>
        <strain evidence="1">SQ_2022a</strain>
    </source>
</reference>
<comment type="caution">
    <text evidence="1">The sequence shown here is derived from an EMBL/GenBank/DDBJ whole genome shotgun (WGS) entry which is preliminary data.</text>
</comment>
<name>A0ACC0HNW1_9ERIC</name>
<keyword evidence="2" id="KW-1185">Reference proteome</keyword>
<sequence>MAEGGDGDGQRMAEGRESGSNATASSRHCSHDEGSSFSTYQGQPSSAVGTHSIQGVYTPQGQSRPPFAIGSNYVEGVYIPQGQSRPPFAMGRSNYVEGHGRTIYISQSQSQSQSQPESQSQPSFAMGRSNYVEGHDRAIYISQSQSQSQPSFAMGHTSVHHVMYLTYDGNNTPQSMPHDSMPLVYPTSTSFQELLQGTIAVQLSQASHSPADSHVDGHP</sequence>
<proteinExistence type="predicted"/>
<gene>
    <name evidence="1" type="ORF">LOK49_LG05G02482</name>
</gene>
<protein>
    <submittedName>
        <fullName evidence="1">Uncharacterized protein</fullName>
    </submittedName>
</protein>
<evidence type="ECO:0000313" key="1">
    <source>
        <dbReference type="EMBL" id="KAI8014587.1"/>
    </source>
</evidence>
<evidence type="ECO:0000313" key="2">
    <source>
        <dbReference type="Proteomes" id="UP001060215"/>
    </source>
</evidence>
<dbReference type="Proteomes" id="UP001060215">
    <property type="component" value="Chromosome 4"/>
</dbReference>